<dbReference type="OrthoDB" id="9761577at2"/>
<reference evidence="2 3" key="1">
    <citation type="submission" date="2014-03" db="EMBL/GenBank/DDBJ databases">
        <title>Bradyrhizobium valentinum sp. nov., isolated from effective nodules of Lupinus mariae-josephae, a lupine endemic of basic-lime soils in Eastern Spain.</title>
        <authorList>
            <person name="Duran D."/>
            <person name="Rey L."/>
            <person name="Navarro A."/>
            <person name="Busquets A."/>
            <person name="Imperial J."/>
            <person name="Ruiz-Argueso T."/>
        </authorList>
    </citation>
    <scope>NUCLEOTIDE SEQUENCE [LARGE SCALE GENOMIC DNA]</scope>
    <source>
        <strain evidence="2 3">Ro19</strain>
    </source>
</reference>
<sequence length="929" mass="104083">MPPAIPIATYRLQLSADFDFDAAASVVPYLKALGITHLYASPFMRARKGSAHGYDVIDHAQFNPELGGEAGFERLSAMLRQHDLGLILDFVPNHVGVHFDDNPWWLDMLEWGPTSPRAASFDIDWEQLPYRARGGVLLPIIGSSYGQALENGEIELRYDACEGNFSAWYFEHRLPIAPERYGEILRMIVKEAGAEESATGRAMLALASRYQGPRRPNRKEAPAFKAELKGITGAAEIIAHGLAAYRAGPDRAAATLALHHLLERQHYKLGHWRLASSDINYRRFFDINTLAGLRVEDTGTFEVIHRQVKRLIAEEKLQGLRLDHIDGLRDPVQYFQRLRRLIRDGFGGRSRPFYVVVEKILGEHEKLPPFAGVHGTTGYEWLNAITHVLTDGSGLEPLDEVWRQISNLSPKLEPILREAKRRVLETLLTSEFTVLTRLLARIASGHYSTRDYSADSLRQALELYVLHFPVYRTYLTASGPSAHDRQLIAGTIERARADWFAADDGIFDFLRDALTMDLIKPGRTRHSAPRVRRFALKMQQFTGPMMAKSLEDTTFYRYHRLLALNEVGGDPAAQALSAGEFHGMMRSRAGASPHGMTATATHDTKRGEDARARILALSEIPGEWTGTVARWKLLNAPHLSVDGDLRAPSAAFEYMLYQALVGAWQPNDASFVDRMQEYALKAAREGKQETSWLNPHAAYETGVKSFIAKILDPSRSGEFLNSLQTLALRLSLLGALNSLSQTTLKSTIPGVPDFYQGTELWDFSLVDPDNRRPVDFAERAGRLVVVENPDWDRLVEKWPSGHLKLAWTQHLLKLRTELADTFTSGDYEPLEVSGPRRDHFIAFARRRGREAAIVVVTRWFAPFTDGGRHWPGPENYDATLNVGGYAMEGFADADAAQLRLSDLLTLLPVAVLKARYNGATKPTPGRRRG</sequence>
<protein>
    <submittedName>
        <fullName evidence="2">Glycosyl hydrolase</fullName>
    </submittedName>
</protein>
<feature type="domain" description="Glycosyl hydrolase family 13 catalytic" evidence="1">
    <location>
        <begin position="6"/>
        <end position="496"/>
    </location>
</feature>
<keyword evidence="3" id="KW-1185">Reference proteome</keyword>
<proteinExistence type="predicted"/>
<dbReference type="Pfam" id="PF00128">
    <property type="entry name" value="Alpha-amylase"/>
    <property type="match status" value="1"/>
</dbReference>
<dbReference type="SMART" id="SM00642">
    <property type="entry name" value="Aamy"/>
    <property type="match status" value="1"/>
</dbReference>
<dbReference type="Gene3D" id="3.20.20.80">
    <property type="entry name" value="Glycosidases"/>
    <property type="match status" value="4"/>
</dbReference>
<dbReference type="GO" id="GO:0016787">
    <property type="term" value="F:hydrolase activity"/>
    <property type="evidence" value="ECO:0007669"/>
    <property type="project" value="UniProtKB-KW"/>
</dbReference>
<organism evidence="2 3">
    <name type="scientific">Bradyrhizobium retamae</name>
    <dbReference type="NCBI Taxonomy" id="1300035"/>
    <lineage>
        <taxon>Bacteria</taxon>
        <taxon>Pseudomonadati</taxon>
        <taxon>Pseudomonadota</taxon>
        <taxon>Alphaproteobacteria</taxon>
        <taxon>Hyphomicrobiales</taxon>
        <taxon>Nitrobacteraceae</taxon>
        <taxon>Bradyrhizobium</taxon>
    </lineage>
</organism>
<dbReference type="PANTHER" id="PTHR10357">
    <property type="entry name" value="ALPHA-AMYLASE FAMILY MEMBER"/>
    <property type="match status" value="1"/>
</dbReference>
<evidence type="ECO:0000313" key="2">
    <source>
        <dbReference type="EMBL" id="KRR20248.1"/>
    </source>
</evidence>
<gene>
    <name evidence="2" type="ORF">CQ13_32870</name>
</gene>
<dbReference type="InterPro" id="IPR006047">
    <property type="entry name" value="GH13_cat_dom"/>
</dbReference>
<dbReference type="InterPro" id="IPR017853">
    <property type="entry name" value="GH"/>
</dbReference>
<accession>A0A0R3MIT5</accession>
<dbReference type="EMBL" id="LLYA01000180">
    <property type="protein sequence ID" value="KRR20248.1"/>
    <property type="molecule type" value="Genomic_DNA"/>
</dbReference>
<dbReference type="InterPro" id="IPR012767">
    <property type="entry name" value="Trehalose_TreY"/>
</dbReference>
<dbReference type="GO" id="GO:0047470">
    <property type="term" value="F:(1,4)-alpha-D-glucan 1-alpha-D-glucosylmutase activity"/>
    <property type="evidence" value="ECO:0007669"/>
    <property type="project" value="TreeGrafter"/>
</dbReference>
<dbReference type="PANTHER" id="PTHR10357:SF216">
    <property type="entry name" value="MALTOOLIGOSYL TREHALOSE SYNTHASE-RELATED"/>
    <property type="match status" value="1"/>
</dbReference>
<dbReference type="SUPFAM" id="SSF51445">
    <property type="entry name" value="(Trans)glycosidases"/>
    <property type="match status" value="1"/>
</dbReference>
<comment type="caution">
    <text evidence="2">The sequence shown here is derived from an EMBL/GenBank/DDBJ whole genome shotgun (WGS) entry which is preliminary data.</text>
</comment>
<keyword evidence="2" id="KW-0378">Hydrolase</keyword>
<evidence type="ECO:0000259" key="1">
    <source>
        <dbReference type="SMART" id="SM00642"/>
    </source>
</evidence>
<dbReference type="CDD" id="cd11336">
    <property type="entry name" value="AmyAc_MTSase"/>
    <property type="match status" value="1"/>
</dbReference>
<dbReference type="RefSeq" id="WP_057846254.1">
    <property type="nucleotide sequence ID" value="NZ_LLYA01000180.1"/>
</dbReference>
<dbReference type="GO" id="GO:0005992">
    <property type="term" value="P:trehalose biosynthetic process"/>
    <property type="evidence" value="ECO:0007669"/>
    <property type="project" value="TreeGrafter"/>
</dbReference>
<dbReference type="Proteomes" id="UP000052023">
    <property type="component" value="Unassembled WGS sequence"/>
</dbReference>
<dbReference type="NCBIfam" id="TIGR02401">
    <property type="entry name" value="trehalose_TreY"/>
    <property type="match status" value="1"/>
</dbReference>
<dbReference type="GO" id="GO:0030980">
    <property type="term" value="P:alpha-glucan catabolic process"/>
    <property type="evidence" value="ECO:0007669"/>
    <property type="project" value="TreeGrafter"/>
</dbReference>
<name>A0A0R3MIT5_9BRAD</name>
<dbReference type="AlphaFoldDB" id="A0A0R3MIT5"/>
<evidence type="ECO:0000313" key="3">
    <source>
        <dbReference type="Proteomes" id="UP000052023"/>
    </source>
</evidence>